<dbReference type="Gene3D" id="3.30.1330.40">
    <property type="entry name" value="RutC-like"/>
    <property type="match status" value="1"/>
</dbReference>
<name>A0A087EAI9_9BIFI</name>
<dbReference type="PANTHER" id="PTHR11803:SF58">
    <property type="entry name" value="PROTEIN HMF1-RELATED"/>
    <property type="match status" value="1"/>
</dbReference>
<evidence type="ECO:0000313" key="2">
    <source>
        <dbReference type="EMBL" id="KFJ04790.1"/>
    </source>
</evidence>
<dbReference type="RefSeq" id="WP_024462604.1">
    <property type="nucleotide sequence ID" value="NZ_CP062939.1"/>
</dbReference>
<comment type="caution">
    <text evidence="2">The sequence shown here is derived from an EMBL/GenBank/DDBJ whole genome shotgun (WGS) entry which is preliminary data.</text>
</comment>
<dbReference type="GO" id="GO:0019239">
    <property type="term" value="F:deaminase activity"/>
    <property type="evidence" value="ECO:0007669"/>
    <property type="project" value="TreeGrafter"/>
</dbReference>
<dbReference type="CDD" id="cd00448">
    <property type="entry name" value="YjgF_YER057c_UK114_family"/>
    <property type="match status" value="1"/>
</dbReference>
<dbReference type="EMBL" id="JGZR01000003">
    <property type="protein sequence ID" value="KFJ04790.1"/>
    <property type="molecule type" value="Genomic_DNA"/>
</dbReference>
<accession>A0A087EAI9</accession>
<dbReference type="SUPFAM" id="SSF55298">
    <property type="entry name" value="YjgF-like"/>
    <property type="match status" value="1"/>
</dbReference>
<reference evidence="2 3" key="1">
    <citation type="submission" date="2014-03" db="EMBL/GenBank/DDBJ databases">
        <title>Genomics of Bifidobacteria.</title>
        <authorList>
            <person name="Ventura M."/>
            <person name="Milani C."/>
            <person name="Lugli G.A."/>
        </authorList>
    </citation>
    <scope>NUCLEOTIDE SEQUENCE [LARGE SCALE GENOMIC DNA]</scope>
    <source>
        <strain evidence="2 3">LMG 11597</strain>
    </source>
</reference>
<dbReference type="STRING" id="77635.BISU_0802"/>
<dbReference type="InterPro" id="IPR035959">
    <property type="entry name" value="RutC-like_sf"/>
</dbReference>
<evidence type="ECO:0000256" key="1">
    <source>
        <dbReference type="ARBA" id="ARBA00010552"/>
    </source>
</evidence>
<sequence length="124" mass="13439">MDIQTITVGNTVAAYSHATVANGLIFTSGCTPHDPDTGKIRGKGIAEQTRLSIELLQDILHQAGSNLHHVLQVQVFLDDIERDYDAFNDVYMGMFPAPYPPRATVGAKLPGYTIEMVVRAAVIG</sequence>
<dbReference type="GO" id="GO:0005829">
    <property type="term" value="C:cytosol"/>
    <property type="evidence" value="ECO:0007669"/>
    <property type="project" value="TreeGrafter"/>
</dbReference>
<keyword evidence="3" id="KW-1185">Reference proteome</keyword>
<organism evidence="2 3">
    <name type="scientific">Bifidobacterium subtile</name>
    <dbReference type="NCBI Taxonomy" id="77635"/>
    <lineage>
        <taxon>Bacteria</taxon>
        <taxon>Bacillati</taxon>
        <taxon>Actinomycetota</taxon>
        <taxon>Actinomycetes</taxon>
        <taxon>Bifidobacteriales</taxon>
        <taxon>Bifidobacteriaceae</taxon>
        <taxon>Bifidobacterium</taxon>
    </lineage>
</organism>
<proteinExistence type="inferred from homology"/>
<dbReference type="eggNOG" id="COG0251">
    <property type="taxonomic scope" value="Bacteria"/>
</dbReference>
<dbReference type="Pfam" id="PF01042">
    <property type="entry name" value="Ribonuc_L-PSP"/>
    <property type="match status" value="1"/>
</dbReference>
<dbReference type="AlphaFoldDB" id="A0A087EAI9"/>
<protein>
    <submittedName>
        <fullName evidence="2">Translation initiation inhibitor involved in amino acid or purine metabolism</fullName>
    </submittedName>
</protein>
<dbReference type="InterPro" id="IPR006175">
    <property type="entry name" value="YjgF/YER057c/UK114"/>
</dbReference>
<gene>
    <name evidence="2" type="ORF">BISU_0802</name>
</gene>
<comment type="similarity">
    <text evidence="1">Belongs to the RutC family.</text>
</comment>
<dbReference type="Proteomes" id="UP000029055">
    <property type="component" value="Unassembled WGS sequence"/>
</dbReference>
<evidence type="ECO:0000313" key="3">
    <source>
        <dbReference type="Proteomes" id="UP000029055"/>
    </source>
</evidence>
<dbReference type="PANTHER" id="PTHR11803">
    <property type="entry name" value="2-IMINOBUTANOATE/2-IMINOPROPANOATE DEAMINASE RIDA"/>
    <property type="match status" value="1"/>
</dbReference>
<dbReference type="OrthoDB" id="9815126at2"/>